<evidence type="ECO:0000313" key="5">
    <source>
        <dbReference type="Proteomes" id="UP000199545"/>
    </source>
</evidence>
<dbReference type="AlphaFoldDB" id="A0A1I3TDX5"/>
<dbReference type="SUPFAM" id="SSF53067">
    <property type="entry name" value="Actin-like ATPase domain"/>
    <property type="match status" value="1"/>
</dbReference>
<evidence type="ECO:0000313" key="4">
    <source>
        <dbReference type="EMBL" id="SFJ69368.1"/>
    </source>
</evidence>
<keyword evidence="5" id="KW-1185">Reference proteome</keyword>
<dbReference type="Proteomes" id="UP000199545">
    <property type="component" value="Unassembled WGS sequence"/>
</dbReference>
<keyword evidence="3" id="KW-0119">Carbohydrate metabolism</keyword>
<protein>
    <submittedName>
        <fullName evidence="4">Sugar kinase of the NBD/HSP70 family, may contain an N-terminal HTH domain</fullName>
    </submittedName>
</protein>
<keyword evidence="3" id="KW-0859">Xylose metabolism</keyword>
<dbReference type="InterPro" id="IPR000600">
    <property type="entry name" value="ROK"/>
</dbReference>
<dbReference type="InterPro" id="IPR036390">
    <property type="entry name" value="WH_DNA-bd_sf"/>
</dbReference>
<dbReference type="OrthoDB" id="9796533at2"/>
<gene>
    <name evidence="4" type="ORF">SAMN05421852_11739</name>
</gene>
<evidence type="ECO:0000256" key="2">
    <source>
        <dbReference type="ARBA" id="ARBA00006479"/>
    </source>
</evidence>
<dbReference type="PANTHER" id="PTHR18964:SF149">
    <property type="entry name" value="BIFUNCTIONAL UDP-N-ACETYLGLUCOSAMINE 2-EPIMERASE_N-ACETYLMANNOSAMINE KINASE"/>
    <property type="match status" value="1"/>
</dbReference>
<dbReference type="InterPro" id="IPR036388">
    <property type="entry name" value="WH-like_DNA-bd_sf"/>
</dbReference>
<dbReference type="Gene3D" id="1.10.10.10">
    <property type="entry name" value="Winged helix-like DNA-binding domain superfamily/Winged helix DNA-binding domain"/>
    <property type="match status" value="1"/>
</dbReference>
<evidence type="ECO:0000256" key="1">
    <source>
        <dbReference type="ARBA" id="ARBA00002486"/>
    </source>
</evidence>
<dbReference type="PANTHER" id="PTHR18964">
    <property type="entry name" value="ROK (REPRESSOR, ORF, KINASE) FAMILY"/>
    <property type="match status" value="1"/>
</dbReference>
<comment type="similarity">
    <text evidence="2">Belongs to the ROK (NagC/XylR) family.</text>
</comment>
<dbReference type="EMBL" id="FORR01000017">
    <property type="protein sequence ID" value="SFJ69368.1"/>
    <property type="molecule type" value="Genomic_DNA"/>
</dbReference>
<dbReference type="InterPro" id="IPR043129">
    <property type="entry name" value="ATPase_NBD"/>
</dbReference>
<reference evidence="4 5" key="1">
    <citation type="submission" date="2016-10" db="EMBL/GenBank/DDBJ databases">
        <authorList>
            <person name="de Groot N.N."/>
        </authorList>
    </citation>
    <scope>NUCLEOTIDE SEQUENCE [LARGE SCALE GENOMIC DNA]</scope>
    <source>
        <strain evidence="4 5">DSM 44778</strain>
    </source>
</reference>
<proteinExistence type="inferred from homology"/>
<dbReference type="Gene3D" id="3.30.420.40">
    <property type="match status" value="2"/>
</dbReference>
<dbReference type="GO" id="GO:0016301">
    <property type="term" value="F:kinase activity"/>
    <property type="evidence" value="ECO:0007669"/>
    <property type="project" value="UniProtKB-KW"/>
</dbReference>
<dbReference type="RefSeq" id="WP_093231126.1">
    <property type="nucleotide sequence ID" value="NZ_FORR01000017.1"/>
</dbReference>
<name>A0A1I3TDX5_9BACL</name>
<keyword evidence="4" id="KW-0808">Transferase</keyword>
<dbReference type="STRING" id="46223.SAMN05421852_11739"/>
<dbReference type="Pfam" id="PF13412">
    <property type="entry name" value="HTH_24"/>
    <property type="match status" value="1"/>
</dbReference>
<organism evidence="4 5">
    <name type="scientific">Thermoflavimicrobium dichotomicum</name>
    <dbReference type="NCBI Taxonomy" id="46223"/>
    <lineage>
        <taxon>Bacteria</taxon>
        <taxon>Bacillati</taxon>
        <taxon>Bacillota</taxon>
        <taxon>Bacilli</taxon>
        <taxon>Bacillales</taxon>
        <taxon>Thermoactinomycetaceae</taxon>
        <taxon>Thermoflavimicrobium</taxon>
    </lineage>
</organism>
<sequence>MLNRQEILHALRKYAPISRADLAKKTQLSRPCVSALVDEMIQEGLIHEIGIGDSTVGRKPILLEYNATAYLVMGALFDGNVLHMALADLKGELLCHEKKKLVSPISGETLIQELEEGLSRLLEQSQMTKEKMLGIGIGLPGITRKRDGTISYSPSTGWMDLPVQTDFEARLGLPVVIDNDVNMMTLGEYYKGIGIGVANQIYMYVGTGIGAGIILHHQFYRGSREAAGEIGYMIVGAIQPISKGEYGIFERNYSTPAIYAKARKILPHVCEETSVIRQLVHHAEQGNVQARHLLDEVYQHWAYGMVNMISLLDPDLLILSGEMVNIGEKGVQRIQHFLAEWVPMVPDLKLAALGEQAGMIGAVFSVLETFPMLTGQK</sequence>
<evidence type="ECO:0000256" key="3">
    <source>
        <dbReference type="ARBA" id="ARBA00022629"/>
    </source>
</evidence>
<comment type="function">
    <text evidence="1">Transcriptional repressor of xylose-utilizing enzymes.</text>
</comment>
<dbReference type="GO" id="GO:0042732">
    <property type="term" value="P:D-xylose metabolic process"/>
    <property type="evidence" value="ECO:0007669"/>
    <property type="project" value="UniProtKB-KW"/>
</dbReference>
<dbReference type="SUPFAM" id="SSF46785">
    <property type="entry name" value="Winged helix' DNA-binding domain"/>
    <property type="match status" value="1"/>
</dbReference>
<keyword evidence="4" id="KW-0418">Kinase</keyword>
<accession>A0A1I3TDX5</accession>
<dbReference type="Pfam" id="PF00480">
    <property type="entry name" value="ROK"/>
    <property type="match status" value="1"/>
</dbReference>